<evidence type="ECO:0000256" key="5">
    <source>
        <dbReference type="SAM" id="Coils"/>
    </source>
</evidence>
<keyword evidence="5" id="KW-0175">Coiled coil</keyword>
<dbReference type="InterPro" id="IPR057342">
    <property type="entry name" value="DEXDc_RapA"/>
</dbReference>
<dbReference type="SMART" id="SM00490">
    <property type="entry name" value="HELICc"/>
    <property type="match status" value="1"/>
</dbReference>
<dbReference type="SUPFAM" id="SSF52540">
    <property type="entry name" value="P-loop containing nucleoside triphosphate hydrolases"/>
    <property type="match status" value="2"/>
</dbReference>
<feature type="domain" description="Helicase C-terminal" evidence="7">
    <location>
        <begin position="491"/>
        <end position="663"/>
    </location>
</feature>
<dbReference type="Pfam" id="PF00176">
    <property type="entry name" value="SNF2-rel_dom"/>
    <property type="match status" value="1"/>
</dbReference>
<feature type="domain" description="Helicase ATP-binding" evidence="6">
    <location>
        <begin position="104"/>
        <end position="273"/>
    </location>
</feature>
<keyword evidence="2" id="KW-0378">Hydrolase</keyword>
<sequence length="1013" mass="114872">MQRVSHRAQVGEVAAVHGPMHDEYWYSVRLQTGSTIKEPQSALTAFKAATDVQGLFTSGSFGGPADLARRTTYLKLEQPLENTLYSLGASRVEFYPHQYKPLLRFLDSEAQRLLIADEVGLGKTIEAGLILVELRARGQLRNVLVTCPAALVTKWQEEMWTRFDEEFRVYTAGEFHTALREAPERGGLQRFRGIISLPSLRQDRVREIVAAYPPDLDLLIVDEAHHIRNADTLTHEAVALVSAGVPAALFLTATPIHLGNRDLYNLLAVLDPGRFDDLTTFNDVLHYNAPIVEAERLARIRPLPTDEILKRLDAAEGGSGRRFFQNNYYLGEARRILEAPTAEAEKEAYRLERLIQRLNLLNDVVTRTRKRDVISDGAQRAPKVFPIDPTPEEEAFYEAVTGFVRDQHGGHGSSAATLAAITAQRQVASCMQAAKAHFLERARYALGAEASDLEQEWWDGRAAEDGEELPLNTAVIHAARALGDADTKFDTLLKVLAKLDEEEPGRKIIIFAYFKPTLAYLERRLTEQGYSTVRIDGSVRSHPNDPTKDERGRAIRQFKNDPDVRILLSSEVGSEGLDFQFCHILVNYDLPWNPMRVEQRIGRLDRLGQEADRILIMNLSTRGTIEHRILSRLYSRIGIFRRSLGDLEAILGDEIRELTRDLLSRHLTPAEEEERIERAARAVEARHLDLERLEQESERLVGRDMGFEQRLQRARRGGEIIDHDDLQRLFSEYLEAQHPDSRLEAAAFDGSWTLRLGSSLETALRKRVHRDPLVLRTLHRMDQRPAGSLRVTFNPQVAFSDSTLELLASHHPLMALAVDYYRQFPEQLHPVASMRVEASDELTAGHYLLLLHNLTIRSGRERHRLQPYLFDERFELLDRDTASIAFGKALRESEQASIPEWNAEDAAALLAQAEEECLKAVATEQQEMRARQSATVQTRLATLRTTYDRRRTDKRRRLRDAQETGADPRYLRLLEGTLRNMEAEHEARVAEIEMEADVSLSSELVAIALIEAS</sequence>
<protein>
    <submittedName>
        <fullName evidence="8">SNF2-related protein</fullName>
    </submittedName>
</protein>
<dbReference type="EMBL" id="JBBHLI010000014">
    <property type="protein sequence ID" value="MEK9502735.1"/>
    <property type="molecule type" value="Genomic_DNA"/>
</dbReference>
<evidence type="ECO:0000256" key="2">
    <source>
        <dbReference type="ARBA" id="ARBA00022801"/>
    </source>
</evidence>
<feature type="coiled-coil region" evidence="5">
    <location>
        <begin position="341"/>
        <end position="371"/>
    </location>
</feature>
<evidence type="ECO:0000256" key="1">
    <source>
        <dbReference type="ARBA" id="ARBA00022741"/>
    </source>
</evidence>
<evidence type="ECO:0000256" key="3">
    <source>
        <dbReference type="ARBA" id="ARBA00022806"/>
    </source>
</evidence>
<accession>A0ABU9EFJ3</accession>
<keyword evidence="1" id="KW-0547">Nucleotide-binding</keyword>
<dbReference type="InterPro" id="IPR001650">
    <property type="entry name" value="Helicase_C-like"/>
</dbReference>
<dbReference type="InterPro" id="IPR027417">
    <property type="entry name" value="P-loop_NTPase"/>
</dbReference>
<name>A0ABU9EFJ3_9BACT</name>
<keyword evidence="4" id="KW-0067">ATP-binding</keyword>
<gene>
    <name evidence="8" type="ORF">WI372_17195</name>
</gene>
<dbReference type="Gene3D" id="3.40.50.10810">
    <property type="entry name" value="Tandem AAA-ATPase domain"/>
    <property type="match status" value="1"/>
</dbReference>
<organism evidence="8 9">
    <name type="scientific">Gaopeijia maritima</name>
    <dbReference type="NCBI Taxonomy" id="3119007"/>
    <lineage>
        <taxon>Bacteria</taxon>
        <taxon>Pseudomonadati</taxon>
        <taxon>Gemmatimonadota</taxon>
        <taxon>Longimicrobiia</taxon>
        <taxon>Gaopeijiales</taxon>
        <taxon>Gaopeijiaceae</taxon>
        <taxon>Gaopeijia</taxon>
    </lineage>
</organism>
<proteinExistence type="predicted"/>
<evidence type="ECO:0000259" key="7">
    <source>
        <dbReference type="PROSITE" id="PS51194"/>
    </source>
</evidence>
<dbReference type="Pfam" id="PF00271">
    <property type="entry name" value="Helicase_C"/>
    <property type="match status" value="1"/>
</dbReference>
<dbReference type="InterPro" id="IPR014001">
    <property type="entry name" value="Helicase_ATP-bd"/>
</dbReference>
<dbReference type="Proteomes" id="UP001484239">
    <property type="component" value="Unassembled WGS sequence"/>
</dbReference>
<dbReference type="SMART" id="SM00487">
    <property type="entry name" value="DEXDc"/>
    <property type="match status" value="1"/>
</dbReference>
<dbReference type="Gene3D" id="3.40.50.300">
    <property type="entry name" value="P-loop containing nucleotide triphosphate hydrolases"/>
    <property type="match status" value="1"/>
</dbReference>
<dbReference type="InterPro" id="IPR038718">
    <property type="entry name" value="SNF2-like_sf"/>
</dbReference>
<dbReference type="PANTHER" id="PTHR45766">
    <property type="entry name" value="DNA ANNEALING HELICASE AND ENDONUCLEASE ZRANB3 FAMILY MEMBER"/>
    <property type="match status" value="1"/>
</dbReference>
<dbReference type="InterPro" id="IPR000330">
    <property type="entry name" value="SNF2_N"/>
</dbReference>
<dbReference type="InterPro" id="IPR049730">
    <property type="entry name" value="SNF2/RAD54-like_C"/>
</dbReference>
<reference evidence="8 9" key="1">
    <citation type="submission" date="2024-02" db="EMBL/GenBank/DDBJ databases">
        <title>A novel Gemmatimonadota bacterium.</title>
        <authorList>
            <person name="Du Z.-J."/>
            <person name="Ye Y.-Q."/>
        </authorList>
    </citation>
    <scope>NUCLEOTIDE SEQUENCE [LARGE SCALE GENOMIC DNA]</scope>
    <source>
        <strain evidence="8 9">DH-20</strain>
    </source>
</reference>
<keyword evidence="3" id="KW-0347">Helicase</keyword>
<evidence type="ECO:0000313" key="8">
    <source>
        <dbReference type="EMBL" id="MEK9502735.1"/>
    </source>
</evidence>
<evidence type="ECO:0000259" key="6">
    <source>
        <dbReference type="PROSITE" id="PS51192"/>
    </source>
</evidence>
<evidence type="ECO:0000256" key="4">
    <source>
        <dbReference type="ARBA" id="ARBA00022840"/>
    </source>
</evidence>
<comment type="caution">
    <text evidence="8">The sequence shown here is derived from an EMBL/GenBank/DDBJ whole genome shotgun (WGS) entry which is preliminary data.</text>
</comment>
<dbReference type="PANTHER" id="PTHR45766:SF6">
    <property type="entry name" value="SWI_SNF-RELATED MATRIX-ASSOCIATED ACTIN-DEPENDENT REGULATOR OF CHROMATIN SUBFAMILY A-LIKE PROTEIN 1"/>
    <property type="match status" value="1"/>
</dbReference>
<dbReference type="CDD" id="cd18011">
    <property type="entry name" value="DEXDc_RapA"/>
    <property type="match status" value="1"/>
</dbReference>
<dbReference type="PROSITE" id="PS51192">
    <property type="entry name" value="HELICASE_ATP_BIND_1"/>
    <property type="match status" value="1"/>
</dbReference>
<evidence type="ECO:0000313" key="9">
    <source>
        <dbReference type="Proteomes" id="UP001484239"/>
    </source>
</evidence>
<dbReference type="RefSeq" id="WP_405283642.1">
    <property type="nucleotide sequence ID" value="NZ_CP144380.1"/>
</dbReference>
<keyword evidence="9" id="KW-1185">Reference proteome</keyword>
<dbReference type="CDD" id="cd18793">
    <property type="entry name" value="SF2_C_SNF"/>
    <property type="match status" value="1"/>
</dbReference>
<dbReference type="PROSITE" id="PS51194">
    <property type="entry name" value="HELICASE_CTER"/>
    <property type="match status" value="1"/>
</dbReference>